<keyword evidence="5 10" id="KW-1133">Transmembrane helix</keyword>
<feature type="compositionally biased region" description="Basic and acidic residues" evidence="9">
    <location>
        <begin position="102"/>
        <end position="114"/>
    </location>
</feature>
<evidence type="ECO:0000256" key="4">
    <source>
        <dbReference type="ARBA" id="ARBA00022824"/>
    </source>
</evidence>
<keyword evidence="6" id="KW-0445">Lipid transport</keyword>
<feature type="compositionally biased region" description="Acidic residues" evidence="9">
    <location>
        <begin position="226"/>
        <end position="240"/>
    </location>
</feature>
<feature type="compositionally biased region" description="Low complexity" evidence="9">
    <location>
        <begin position="52"/>
        <end position="75"/>
    </location>
</feature>
<feature type="compositionally biased region" description="Acidic residues" evidence="9">
    <location>
        <begin position="851"/>
        <end position="866"/>
    </location>
</feature>
<dbReference type="InterPro" id="IPR031468">
    <property type="entry name" value="SMP_LBD"/>
</dbReference>
<evidence type="ECO:0000256" key="7">
    <source>
        <dbReference type="ARBA" id="ARBA00023121"/>
    </source>
</evidence>
<feature type="region of interest" description="Disordered" evidence="9">
    <location>
        <begin position="1"/>
        <end position="20"/>
    </location>
</feature>
<gene>
    <name evidence="12" type="ORF">L9F63_007977</name>
</gene>
<keyword evidence="3 10" id="KW-0812">Transmembrane</keyword>
<proteinExistence type="predicted"/>
<evidence type="ECO:0000256" key="5">
    <source>
        <dbReference type="ARBA" id="ARBA00022989"/>
    </source>
</evidence>
<feature type="compositionally biased region" description="Basic and acidic residues" evidence="9">
    <location>
        <begin position="156"/>
        <end position="169"/>
    </location>
</feature>
<feature type="compositionally biased region" description="Basic and acidic residues" evidence="9">
    <location>
        <begin position="206"/>
        <end position="215"/>
    </location>
</feature>
<keyword evidence="4" id="KW-0256">Endoplasmic reticulum</keyword>
<evidence type="ECO:0000256" key="9">
    <source>
        <dbReference type="SAM" id="MobiDB-lite"/>
    </source>
</evidence>
<feature type="compositionally biased region" description="Low complexity" evidence="9">
    <location>
        <begin position="170"/>
        <end position="179"/>
    </location>
</feature>
<comment type="caution">
    <text evidence="12">The sequence shown here is derived from an EMBL/GenBank/DDBJ whole genome shotgun (WGS) entry which is preliminary data.</text>
</comment>
<feature type="compositionally biased region" description="Low complexity" evidence="9">
    <location>
        <begin position="871"/>
        <end position="881"/>
    </location>
</feature>
<keyword evidence="2" id="KW-0813">Transport</keyword>
<evidence type="ECO:0000256" key="2">
    <source>
        <dbReference type="ARBA" id="ARBA00022448"/>
    </source>
</evidence>
<comment type="subcellular location">
    <subcellularLocation>
        <location evidence="1">Endoplasmic reticulum membrane</location>
    </subcellularLocation>
</comment>
<dbReference type="PANTHER" id="PTHR13466:SF0">
    <property type="entry name" value="SMP-LTD DOMAIN-CONTAINING PROTEIN"/>
    <property type="match status" value="1"/>
</dbReference>
<evidence type="ECO:0000256" key="8">
    <source>
        <dbReference type="ARBA" id="ARBA00023136"/>
    </source>
</evidence>
<reference evidence="12" key="2">
    <citation type="submission" date="2023-05" db="EMBL/GenBank/DDBJ databases">
        <authorList>
            <person name="Fouks B."/>
        </authorList>
    </citation>
    <scope>NUCLEOTIDE SEQUENCE</scope>
    <source>
        <strain evidence="12">Stay&amp;Tobe</strain>
        <tissue evidence="12">Testes</tissue>
    </source>
</reference>
<name>A0AAD7Z6W3_DIPPU</name>
<feature type="region of interest" description="Disordered" evidence="9">
    <location>
        <begin position="830"/>
        <end position="881"/>
    </location>
</feature>
<keyword evidence="13" id="KW-1185">Reference proteome</keyword>
<feature type="region of interest" description="Disordered" evidence="9">
    <location>
        <begin position="26"/>
        <end position="85"/>
    </location>
</feature>
<protein>
    <recommendedName>
        <fullName evidence="11">SMP-LTD domain-containing protein</fullName>
    </recommendedName>
</protein>
<accession>A0AAD7Z6W3</accession>
<evidence type="ECO:0000256" key="1">
    <source>
        <dbReference type="ARBA" id="ARBA00004586"/>
    </source>
</evidence>
<evidence type="ECO:0000256" key="3">
    <source>
        <dbReference type="ARBA" id="ARBA00022692"/>
    </source>
</evidence>
<feature type="region of interest" description="Disordered" evidence="9">
    <location>
        <begin position="102"/>
        <end position="240"/>
    </location>
</feature>
<evidence type="ECO:0000313" key="13">
    <source>
        <dbReference type="Proteomes" id="UP001233999"/>
    </source>
</evidence>
<dbReference type="GO" id="GO:0008289">
    <property type="term" value="F:lipid binding"/>
    <property type="evidence" value="ECO:0007669"/>
    <property type="project" value="UniProtKB-KW"/>
</dbReference>
<feature type="non-terminal residue" evidence="12">
    <location>
        <position position="881"/>
    </location>
</feature>
<organism evidence="12 13">
    <name type="scientific">Diploptera punctata</name>
    <name type="common">Pacific beetle cockroach</name>
    <dbReference type="NCBI Taxonomy" id="6984"/>
    <lineage>
        <taxon>Eukaryota</taxon>
        <taxon>Metazoa</taxon>
        <taxon>Ecdysozoa</taxon>
        <taxon>Arthropoda</taxon>
        <taxon>Hexapoda</taxon>
        <taxon>Insecta</taxon>
        <taxon>Pterygota</taxon>
        <taxon>Neoptera</taxon>
        <taxon>Polyneoptera</taxon>
        <taxon>Dictyoptera</taxon>
        <taxon>Blattodea</taxon>
        <taxon>Blaberoidea</taxon>
        <taxon>Blaberidae</taxon>
        <taxon>Diplopterinae</taxon>
        <taxon>Diploptera</taxon>
    </lineage>
</organism>
<dbReference type="CDD" id="cd21675">
    <property type="entry name" value="SMP_TEX2"/>
    <property type="match status" value="1"/>
</dbReference>
<feature type="compositionally biased region" description="Acidic residues" evidence="9">
    <location>
        <begin position="26"/>
        <end position="51"/>
    </location>
</feature>
<feature type="domain" description="SMP-LTD" evidence="11">
    <location>
        <begin position="720"/>
        <end position="881"/>
    </location>
</feature>
<dbReference type="AlphaFoldDB" id="A0AAD7Z6W3"/>
<dbReference type="Proteomes" id="UP001233999">
    <property type="component" value="Unassembled WGS sequence"/>
</dbReference>
<reference evidence="12" key="1">
    <citation type="journal article" date="2023" name="IScience">
        <title>Live-bearing cockroach genome reveals convergent evolutionary mechanisms linked to viviparity in insects and beyond.</title>
        <authorList>
            <person name="Fouks B."/>
            <person name="Harrison M.C."/>
            <person name="Mikhailova A.A."/>
            <person name="Marchal E."/>
            <person name="English S."/>
            <person name="Carruthers M."/>
            <person name="Jennings E.C."/>
            <person name="Chiamaka E.L."/>
            <person name="Frigard R.A."/>
            <person name="Pippel M."/>
            <person name="Attardo G.M."/>
            <person name="Benoit J.B."/>
            <person name="Bornberg-Bauer E."/>
            <person name="Tobe S.S."/>
        </authorList>
    </citation>
    <scope>NUCLEOTIDE SEQUENCE</scope>
    <source>
        <strain evidence="12">Stay&amp;Tobe</strain>
    </source>
</reference>
<evidence type="ECO:0000313" key="12">
    <source>
        <dbReference type="EMBL" id="KAJ9574852.1"/>
    </source>
</evidence>
<dbReference type="PROSITE" id="PS51847">
    <property type="entry name" value="SMP"/>
    <property type="match status" value="1"/>
</dbReference>
<sequence length="881" mass="100605">MDQQKRTPGKSITTSVPTFAIRFHAEDEELEEIYPSAEETDEEAEKQEDESSSSAGGTQAAQTTVTTSASATTSTIHSRDPSPMKEYFKRFWKKGKIAKTVEEKLGEIKTDRKSSSSVFSGSSNIRAGRLVAGGSKDDSSINSDSEDISESSSKGLESRSSSRKDENSPKKSTFPKSTSLDAPSTSGKQDNGGQTSMPTTPSKSKKQNDKNKEPENTAIEQSSSLIEEEEEEVESGVEVDEQMTFSTITEPEEENIPTIDYRRPFPVTTPPLKPKQKRKKSVLYRIRWWGGKLLPFIAILIYYIFPLPPFLSGLIGGIVITLGISAVYSKVKPVISPQLTVSEEFILKHDNEFALPDYTRMPILEIPPVKEYHHINKYRGWMNEYRHDYDPETYSLNDTDSVYVRLEGATLRISHTKLRIPKRAMWNERPHKLKFYHQRIYSIEDCKLKLLPEGLTRRRIWSKKYPICIVLSKMSKLGFRDFPDIDKQKDKLAESVNEELDEHMGHDGGTSHNFEGEELEMNEENLQQTSEEKERSYSPDISVMEESDDDTFCHIDKPEAMETCLYLFARTDREKEDWYRRFATAIRHNRSEVEQEELVCSFPEVVLDTIAKDDTMTDTVSFHTNTSGGQSVIPSRTVRLYTFAMNEYMSVKSFETRDYEYLRFMSKFQQVQKYKMNCMLEKRMCAALKHTHSRYAIPMTAAQSKKQEAMEKEIEAGMDKEIDADVMWVNALVGRVLFDILKNPEWTEKIKERLQRKMSTIKLPYFIEDLIITELDLGHNMPMAHRASRPKLDERGLWIDLDITYDGTACFTLVTKLNLMKIKQMGEMTAATSEKEDASQGEKSKSPMYDSELDDTAESSDDDSNVEGEGKSSSGEEQNSV</sequence>
<dbReference type="PANTHER" id="PTHR13466">
    <property type="entry name" value="TEX2 PROTEIN-RELATED"/>
    <property type="match status" value="1"/>
</dbReference>
<keyword evidence="7" id="KW-0446">Lipid-binding</keyword>
<evidence type="ECO:0000259" key="11">
    <source>
        <dbReference type="PROSITE" id="PS51847"/>
    </source>
</evidence>
<keyword evidence="8 10" id="KW-0472">Membrane</keyword>
<feature type="transmembrane region" description="Helical" evidence="10">
    <location>
        <begin position="286"/>
        <end position="304"/>
    </location>
</feature>
<evidence type="ECO:0000256" key="10">
    <source>
        <dbReference type="SAM" id="Phobius"/>
    </source>
</evidence>
<dbReference type="GO" id="GO:0005789">
    <property type="term" value="C:endoplasmic reticulum membrane"/>
    <property type="evidence" value="ECO:0007669"/>
    <property type="project" value="UniProtKB-SubCell"/>
</dbReference>
<evidence type="ECO:0000256" key="6">
    <source>
        <dbReference type="ARBA" id="ARBA00023055"/>
    </source>
</evidence>
<dbReference type="GO" id="GO:0006869">
    <property type="term" value="P:lipid transport"/>
    <property type="evidence" value="ECO:0007669"/>
    <property type="project" value="UniProtKB-KW"/>
</dbReference>
<feature type="compositionally biased region" description="Basic and acidic residues" evidence="9">
    <location>
        <begin position="833"/>
        <end position="845"/>
    </location>
</feature>
<feature type="compositionally biased region" description="Polar residues" evidence="9">
    <location>
        <begin position="180"/>
        <end position="202"/>
    </location>
</feature>
<dbReference type="EMBL" id="JASPKZ010010256">
    <property type="protein sequence ID" value="KAJ9574852.1"/>
    <property type="molecule type" value="Genomic_DNA"/>
</dbReference>